<evidence type="ECO:0000313" key="3">
    <source>
        <dbReference type="Proteomes" id="UP000247476"/>
    </source>
</evidence>
<dbReference type="EMBL" id="QJVJ01000017">
    <property type="protein sequence ID" value="PYI50736.1"/>
    <property type="molecule type" value="Genomic_DNA"/>
</dbReference>
<organism evidence="2 3">
    <name type="scientific">Paenibacillus flagellatus</name>
    <dbReference type="NCBI Taxonomy" id="2211139"/>
    <lineage>
        <taxon>Bacteria</taxon>
        <taxon>Bacillati</taxon>
        <taxon>Bacillota</taxon>
        <taxon>Bacilli</taxon>
        <taxon>Bacillales</taxon>
        <taxon>Paenibacillaceae</taxon>
        <taxon>Paenibacillus</taxon>
    </lineage>
</organism>
<evidence type="ECO:0000313" key="2">
    <source>
        <dbReference type="EMBL" id="PYI50736.1"/>
    </source>
</evidence>
<gene>
    <name evidence="2" type="ORF">DLM86_28655</name>
</gene>
<reference evidence="2 3" key="1">
    <citation type="submission" date="2018-05" db="EMBL/GenBank/DDBJ databases">
        <title>Paenibacillus flagellatus sp. nov., isolated from selenium mineral soil.</title>
        <authorList>
            <person name="Dai X."/>
        </authorList>
    </citation>
    <scope>NUCLEOTIDE SEQUENCE [LARGE SCALE GENOMIC DNA]</scope>
    <source>
        <strain evidence="2 3">DXL2</strain>
    </source>
</reference>
<proteinExistence type="predicted"/>
<evidence type="ECO:0000256" key="1">
    <source>
        <dbReference type="SAM" id="MobiDB-lite"/>
    </source>
</evidence>
<comment type="caution">
    <text evidence="2">The sequence shown here is derived from an EMBL/GenBank/DDBJ whole genome shotgun (WGS) entry which is preliminary data.</text>
</comment>
<dbReference type="AlphaFoldDB" id="A0A2V5KQ53"/>
<name>A0A2V5KQ53_9BACL</name>
<keyword evidence="3" id="KW-1185">Reference proteome</keyword>
<accession>A0A2V5KQ53</accession>
<dbReference type="Proteomes" id="UP000247476">
    <property type="component" value="Unassembled WGS sequence"/>
</dbReference>
<feature type="compositionally biased region" description="Low complexity" evidence="1">
    <location>
        <begin position="40"/>
        <end position="50"/>
    </location>
</feature>
<sequence length="376" mass="35357">MSVCIFKKRRFRKKIVVRRKAGCAVKRKARKVRIVRLRGLRGPAGPQGPAGLPGPQGPQGVQGPPGSESDTGLFGDGSAGLLHVPVGQTLDLNTLAGLAALPAGFNLQFSEIRIEGTLILPSGIVLQASGNILITGAVHVLAGGADSGNGSPNPGVSIAEAGPFSGGIGLGPLQASQITLPKAAAGGAGSRVLLGGGGEGGGALVLLAGGAIHIGAGALVAANGNDGTNPQLAGAGIAGSGGGAGGIIVMAARGPLTVDGTITANGGRGADGWDGDGGDGEGGGGGGSGGIVHLISVHAPVVAGTLQVNGGTGGGNAPGVTGIVTAGGGGGACGGNGGNGGGTPAPGLPVAASQPGQIGQALQTVTPTPEHLFLIS</sequence>
<feature type="region of interest" description="Disordered" evidence="1">
    <location>
        <begin position="40"/>
        <end position="74"/>
    </location>
</feature>
<evidence type="ECO:0008006" key="4">
    <source>
        <dbReference type="Google" id="ProtNLM"/>
    </source>
</evidence>
<protein>
    <recommendedName>
        <fullName evidence="4">Collagen-like protein</fullName>
    </recommendedName>
</protein>